<keyword evidence="4" id="KW-1185">Reference proteome</keyword>
<comment type="caution">
    <text evidence="3">The sequence shown here is derived from an EMBL/GenBank/DDBJ whole genome shotgun (WGS) entry which is preliminary data.</text>
</comment>
<dbReference type="AlphaFoldDB" id="A0A8H2W426"/>
<feature type="compositionally biased region" description="Acidic residues" evidence="2">
    <location>
        <begin position="44"/>
        <end position="70"/>
    </location>
</feature>
<proteinExistence type="predicted"/>
<keyword evidence="1" id="KW-0175">Coiled coil</keyword>
<accession>A0A8H2W426</accession>
<name>A0A8H2W426_9HELO</name>
<evidence type="ECO:0000313" key="3">
    <source>
        <dbReference type="EMBL" id="CAD6449257.1"/>
    </source>
</evidence>
<dbReference type="EMBL" id="CAJHIA010000033">
    <property type="protein sequence ID" value="CAD6449257.1"/>
    <property type="molecule type" value="Genomic_DNA"/>
</dbReference>
<evidence type="ECO:0000256" key="2">
    <source>
        <dbReference type="SAM" id="MobiDB-lite"/>
    </source>
</evidence>
<gene>
    <name evidence="3" type="ORF">SCLTRI_LOCUS9050</name>
</gene>
<sequence>MDSHKRSKSDGHSQQPKAESSSKSPKEESQSSSTCELSRRLDELTTESDSDEEELEENDPGEDDPEENGPEENGLKGRELRRQRRMRVRGRMETARGVWDTERNKLATYADDRLYTEAARAFNQEIKRKKLRTEMEECMSLDDTTVASVEKKEKELEGLKSTFVKKITKRRSRKSILRTLKEELKAYNMVKAESQKRVMEAQMEVDKTQLQEAEIRYEMVRLWQNEVERWVEELEIPILEYKSRYSPIELAADDAEHLRISLQNFRTHRDWCMDGPWLGQRWFYTNAARRYECDDCKDDIAYQTSLQAFQELQDETEV</sequence>
<evidence type="ECO:0000256" key="1">
    <source>
        <dbReference type="SAM" id="Coils"/>
    </source>
</evidence>
<feature type="region of interest" description="Disordered" evidence="2">
    <location>
        <begin position="1"/>
        <end position="88"/>
    </location>
</feature>
<feature type="compositionally biased region" description="Low complexity" evidence="2">
    <location>
        <begin position="13"/>
        <end position="23"/>
    </location>
</feature>
<reference evidence="3" key="1">
    <citation type="submission" date="2020-10" db="EMBL/GenBank/DDBJ databases">
        <authorList>
            <person name="Kusch S."/>
        </authorList>
    </citation>
    <scope>NUCLEOTIDE SEQUENCE</scope>
    <source>
        <strain evidence="3">SwB9</strain>
    </source>
</reference>
<protein>
    <submittedName>
        <fullName evidence="3">91eda705-a376-4041-bf1f-a9f1fd744947</fullName>
    </submittedName>
</protein>
<organism evidence="3 4">
    <name type="scientific">Sclerotinia trifoliorum</name>
    <dbReference type="NCBI Taxonomy" id="28548"/>
    <lineage>
        <taxon>Eukaryota</taxon>
        <taxon>Fungi</taxon>
        <taxon>Dikarya</taxon>
        <taxon>Ascomycota</taxon>
        <taxon>Pezizomycotina</taxon>
        <taxon>Leotiomycetes</taxon>
        <taxon>Helotiales</taxon>
        <taxon>Sclerotiniaceae</taxon>
        <taxon>Sclerotinia</taxon>
    </lineage>
</organism>
<dbReference type="Proteomes" id="UP000624404">
    <property type="component" value="Unassembled WGS sequence"/>
</dbReference>
<feature type="compositionally biased region" description="Basic and acidic residues" evidence="2">
    <location>
        <begin position="1"/>
        <end position="11"/>
    </location>
</feature>
<dbReference type="OrthoDB" id="3518672at2759"/>
<feature type="coiled-coil region" evidence="1">
    <location>
        <begin position="177"/>
        <end position="216"/>
    </location>
</feature>
<evidence type="ECO:0000313" key="4">
    <source>
        <dbReference type="Proteomes" id="UP000624404"/>
    </source>
</evidence>